<feature type="region of interest" description="Disordered" evidence="2">
    <location>
        <begin position="273"/>
        <end position="363"/>
    </location>
</feature>
<dbReference type="InterPro" id="IPR002713">
    <property type="entry name" value="FF_domain"/>
</dbReference>
<organism evidence="4 5">
    <name type="scientific">Dunaliella salina</name>
    <name type="common">Green alga</name>
    <name type="synonym">Protococcus salinus</name>
    <dbReference type="NCBI Taxonomy" id="3046"/>
    <lineage>
        <taxon>Eukaryota</taxon>
        <taxon>Viridiplantae</taxon>
        <taxon>Chlorophyta</taxon>
        <taxon>core chlorophytes</taxon>
        <taxon>Chlorophyceae</taxon>
        <taxon>CS clade</taxon>
        <taxon>Chlamydomonadales</taxon>
        <taxon>Dunaliellaceae</taxon>
        <taxon>Dunaliella</taxon>
    </lineage>
</organism>
<proteinExistence type="predicted"/>
<sequence length="407" mass="44169">MLVELDNPPITPSSTWPRVKPQVWRDPRYLALPEVKRREIFDEVHAQVVAAEQAEVAEVMAAEQQRASQQADTLAQVLEGAPTGLGSGSSFLIEELRKEQARLRAEYDRMEGKMREMEEQMRAREAAAGKAQGEAPVPDDGLSEMVSSTILLRAGGSTKMTRSRSMSVGGSTTKVAAGTPGSRGMLEGLALAEVPAARGTDVEQGKGGQQGQTPASSLLGWMKSGLAAASGSISGRQQQQQQQQQQQEHQQQEQEQKAVDPYALLCPELGLEAPQQQQQQQQQMQQQQPKQEQEPQPVDPYNLLCPELGLEASEPRAQDGAMPDAVDAQLEQALGRQGGSLTEQNGQPGEPQEEGGDPEDELAASLLELGVTHRMLPDGTIEFSFESVPSASTVTRVTEAQRKYSRR</sequence>
<evidence type="ECO:0000256" key="2">
    <source>
        <dbReference type="SAM" id="MobiDB-lite"/>
    </source>
</evidence>
<feature type="region of interest" description="Disordered" evidence="2">
    <location>
        <begin position="155"/>
        <end position="184"/>
    </location>
</feature>
<dbReference type="EMBL" id="MU070292">
    <property type="protein sequence ID" value="KAF5828520.1"/>
    <property type="molecule type" value="Genomic_DNA"/>
</dbReference>
<feature type="coiled-coil region" evidence="1">
    <location>
        <begin position="93"/>
        <end position="134"/>
    </location>
</feature>
<accession>A0ABQ7G1P9</accession>
<feature type="compositionally biased region" description="Low complexity" evidence="2">
    <location>
        <begin position="227"/>
        <end position="249"/>
    </location>
</feature>
<protein>
    <recommendedName>
        <fullName evidence="3">FF domain-containing protein</fullName>
    </recommendedName>
</protein>
<dbReference type="Gene3D" id="1.10.10.440">
    <property type="entry name" value="FF domain"/>
    <property type="match status" value="1"/>
</dbReference>
<keyword evidence="1" id="KW-0175">Coiled coil</keyword>
<dbReference type="SUPFAM" id="SSF81698">
    <property type="entry name" value="FF domain"/>
    <property type="match status" value="1"/>
</dbReference>
<feature type="compositionally biased region" description="Polar residues" evidence="2">
    <location>
        <begin position="158"/>
        <end position="174"/>
    </location>
</feature>
<evidence type="ECO:0000313" key="4">
    <source>
        <dbReference type="EMBL" id="KAF5828520.1"/>
    </source>
</evidence>
<dbReference type="Pfam" id="PF01846">
    <property type="entry name" value="FF"/>
    <property type="match status" value="1"/>
</dbReference>
<reference evidence="4" key="1">
    <citation type="submission" date="2017-08" db="EMBL/GenBank/DDBJ databases">
        <authorList>
            <person name="Polle J.E."/>
            <person name="Barry K."/>
            <person name="Cushman J."/>
            <person name="Schmutz J."/>
            <person name="Tran D."/>
            <person name="Hathwaick L.T."/>
            <person name="Yim W.C."/>
            <person name="Jenkins J."/>
            <person name="Mckie-Krisberg Z.M."/>
            <person name="Prochnik S."/>
            <person name="Lindquist E."/>
            <person name="Dockter R.B."/>
            <person name="Adam C."/>
            <person name="Molina H."/>
            <person name="Bunkerborg J."/>
            <person name="Jin E."/>
            <person name="Buchheim M."/>
            <person name="Magnuson J."/>
        </authorList>
    </citation>
    <scope>NUCLEOTIDE SEQUENCE</scope>
    <source>
        <strain evidence="4">CCAP 19/18</strain>
    </source>
</reference>
<dbReference type="Proteomes" id="UP000815325">
    <property type="component" value="Unassembled WGS sequence"/>
</dbReference>
<evidence type="ECO:0000256" key="1">
    <source>
        <dbReference type="SAM" id="Coils"/>
    </source>
</evidence>
<feature type="compositionally biased region" description="Low complexity" evidence="2">
    <location>
        <begin position="274"/>
        <end position="296"/>
    </location>
</feature>
<gene>
    <name evidence="4" type="ORF">DUNSADRAFT_17487</name>
</gene>
<keyword evidence="5" id="KW-1185">Reference proteome</keyword>
<evidence type="ECO:0000313" key="5">
    <source>
        <dbReference type="Proteomes" id="UP000815325"/>
    </source>
</evidence>
<feature type="region of interest" description="Disordered" evidence="2">
    <location>
        <begin position="227"/>
        <end position="258"/>
    </location>
</feature>
<feature type="domain" description="FF" evidence="3">
    <location>
        <begin position="1"/>
        <end position="43"/>
    </location>
</feature>
<name>A0ABQ7G1P9_DUNSA</name>
<dbReference type="InterPro" id="IPR036517">
    <property type="entry name" value="FF_domain_sf"/>
</dbReference>
<comment type="caution">
    <text evidence="4">The sequence shown here is derived from an EMBL/GenBank/DDBJ whole genome shotgun (WGS) entry which is preliminary data.</text>
</comment>
<feature type="compositionally biased region" description="Acidic residues" evidence="2">
    <location>
        <begin position="351"/>
        <end position="362"/>
    </location>
</feature>
<evidence type="ECO:0000259" key="3">
    <source>
        <dbReference type="Pfam" id="PF01846"/>
    </source>
</evidence>